<name>A0A9W9Y0V5_9EURO</name>
<proteinExistence type="predicted"/>
<dbReference type="OrthoDB" id="3707757at2759"/>
<dbReference type="EMBL" id="JAPWDS010000002">
    <property type="protein sequence ID" value="KAJ5513826.1"/>
    <property type="molecule type" value="Genomic_DNA"/>
</dbReference>
<dbReference type="Proteomes" id="UP001149954">
    <property type="component" value="Unassembled WGS sequence"/>
</dbReference>
<reference evidence="1" key="1">
    <citation type="submission" date="2022-12" db="EMBL/GenBank/DDBJ databases">
        <authorList>
            <person name="Petersen C."/>
        </authorList>
    </citation>
    <scope>NUCLEOTIDE SEQUENCE</scope>
    <source>
        <strain evidence="1">IBT 29495</strain>
    </source>
</reference>
<dbReference type="AlphaFoldDB" id="A0A9W9Y0V5"/>
<sequence length="261" mass="28459">MSDFSAKYTNANIAQDAAPYDSARFLALNNKIHKLEPSTHNGFTVALLSAMLCAQRRGDAVSALFRDVTKDESDASLKDIFTTVREALALVAPFVGFPSCMPAVFGLVGELRNRGISEVPSHERLGFDEYDYTTAGKASFKKVYHGVGNSEVGKMLDQYFPEISYYANTAVFGYLLSGDLLSLKEKELVLASSIFAQGAIRQSQSHCKASIQLGNTVEVVKGLFDVSVEVALWNNSPLSGMIDVLQLAEEVKRNLAAENQQ</sequence>
<evidence type="ECO:0000313" key="2">
    <source>
        <dbReference type="Proteomes" id="UP001149954"/>
    </source>
</evidence>
<evidence type="ECO:0000313" key="1">
    <source>
        <dbReference type="EMBL" id="KAJ5513826.1"/>
    </source>
</evidence>
<evidence type="ECO:0008006" key="3">
    <source>
        <dbReference type="Google" id="ProtNLM"/>
    </source>
</evidence>
<dbReference type="SUPFAM" id="SSF69118">
    <property type="entry name" value="AhpD-like"/>
    <property type="match status" value="1"/>
</dbReference>
<reference evidence="1" key="2">
    <citation type="journal article" date="2023" name="IMA Fungus">
        <title>Comparative genomic study of the Penicillium genus elucidates a diverse pangenome and 15 lateral gene transfer events.</title>
        <authorList>
            <person name="Petersen C."/>
            <person name="Sorensen T."/>
            <person name="Nielsen M.R."/>
            <person name="Sondergaard T.E."/>
            <person name="Sorensen J.L."/>
            <person name="Fitzpatrick D.A."/>
            <person name="Frisvad J.C."/>
            <person name="Nielsen K.L."/>
        </authorList>
    </citation>
    <scope>NUCLEOTIDE SEQUENCE</scope>
    <source>
        <strain evidence="1">IBT 29495</strain>
    </source>
</reference>
<accession>A0A9W9Y0V5</accession>
<dbReference type="InterPro" id="IPR029032">
    <property type="entry name" value="AhpD-like"/>
</dbReference>
<organism evidence="1 2">
    <name type="scientific">Penicillium fimorum</name>
    <dbReference type="NCBI Taxonomy" id="1882269"/>
    <lineage>
        <taxon>Eukaryota</taxon>
        <taxon>Fungi</taxon>
        <taxon>Dikarya</taxon>
        <taxon>Ascomycota</taxon>
        <taxon>Pezizomycotina</taxon>
        <taxon>Eurotiomycetes</taxon>
        <taxon>Eurotiomycetidae</taxon>
        <taxon>Eurotiales</taxon>
        <taxon>Aspergillaceae</taxon>
        <taxon>Penicillium</taxon>
    </lineage>
</organism>
<comment type="caution">
    <text evidence="1">The sequence shown here is derived from an EMBL/GenBank/DDBJ whole genome shotgun (WGS) entry which is preliminary data.</text>
</comment>
<protein>
    <recommendedName>
        <fullName evidence="3">Carboxymuconolactone decarboxylase</fullName>
    </recommendedName>
</protein>
<dbReference type="PANTHER" id="PTHR28180">
    <property type="entry name" value="CONSERVED MITOCHONDRIAL PROTEIN-RELATED"/>
    <property type="match status" value="1"/>
</dbReference>
<dbReference type="Gene3D" id="1.20.1290.10">
    <property type="entry name" value="AhpD-like"/>
    <property type="match status" value="1"/>
</dbReference>
<gene>
    <name evidence="1" type="ORF">N7463_003378</name>
</gene>
<keyword evidence="2" id="KW-1185">Reference proteome</keyword>
<dbReference type="InterPro" id="IPR052999">
    <property type="entry name" value="PTS1_Protein"/>
</dbReference>